<dbReference type="PROSITE" id="PS51000">
    <property type="entry name" value="HTH_DEOR_2"/>
    <property type="match status" value="1"/>
</dbReference>
<dbReference type="Pfam" id="PF00455">
    <property type="entry name" value="DeoRC"/>
    <property type="match status" value="1"/>
</dbReference>
<proteinExistence type="predicted"/>
<evidence type="ECO:0000259" key="4">
    <source>
        <dbReference type="PROSITE" id="PS51000"/>
    </source>
</evidence>
<feature type="domain" description="HTH deoR-type" evidence="4">
    <location>
        <begin position="8"/>
        <end position="63"/>
    </location>
</feature>
<reference evidence="5 6" key="1">
    <citation type="submission" date="2016-10" db="EMBL/GenBank/DDBJ databases">
        <authorList>
            <person name="Varghese N."/>
            <person name="Submissions S."/>
        </authorList>
    </citation>
    <scope>NUCLEOTIDE SEQUENCE [LARGE SCALE GENOMIC DNA]</scope>
    <source>
        <strain evidence="5 6">DSM 22022</strain>
    </source>
</reference>
<dbReference type="SMART" id="SM01134">
    <property type="entry name" value="DeoRC"/>
    <property type="match status" value="1"/>
</dbReference>
<keyword evidence="3" id="KW-0804">Transcription</keyword>
<dbReference type="InterPro" id="IPR037171">
    <property type="entry name" value="NagB/RpiA_transferase-like"/>
</dbReference>
<dbReference type="InterPro" id="IPR001034">
    <property type="entry name" value="DeoR_HTH"/>
</dbReference>
<dbReference type="InterPro" id="IPR036388">
    <property type="entry name" value="WH-like_DNA-bd_sf"/>
</dbReference>
<keyword evidence="1" id="KW-0805">Transcription regulation</keyword>
<dbReference type="InterPro" id="IPR036390">
    <property type="entry name" value="WH_DNA-bd_sf"/>
</dbReference>
<comment type="caution">
    <text evidence="5">The sequence shown here is derived from an EMBL/GenBank/DDBJ whole genome shotgun (WGS) entry which is preliminary data.</text>
</comment>
<dbReference type="InterPro" id="IPR014036">
    <property type="entry name" value="DeoR-like_C"/>
</dbReference>
<accession>A0A1G5B8K6</accession>
<protein>
    <submittedName>
        <fullName evidence="5">Transcriptional regulator, DeoR family</fullName>
    </submittedName>
</protein>
<dbReference type="SMART" id="SM00420">
    <property type="entry name" value="HTH_DEOR"/>
    <property type="match status" value="1"/>
</dbReference>
<dbReference type="RefSeq" id="WP_090654302.1">
    <property type="nucleotide sequence ID" value="NZ_CP015031.1"/>
</dbReference>
<keyword evidence="2" id="KW-0238">DNA-binding</keyword>
<organism evidence="5 6">
    <name type="scientific">Basfia succiniciproducens</name>
    <dbReference type="NCBI Taxonomy" id="653940"/>
    <lineage>
        <taxon>Bacteria</taxon>
        <taxon>Pseudomonadati</taxon>
        <taxon>Pseudomonadota</taxon>
        <taxon>Gammaproteobacteria</taxon>
        <taxon>Pasteurellales</taxon>
        <taxon>Pasteurellaceae</taxon>
        <taxon>Basfia</taxon>
    </lineage>
</organism>
<dbReference type="InterPro" id="IPR050313">
    <property type="entry name" value="Carb_Metab_HTH_regulators"/>
</dbReference>
<gene>
    <name evidence="5" type="ORF">SAMN02910354_00630</name>
</gene>
<dbReference type="EMBL" id="FMUQ01000004">
    <property type="protein sequence ID" value="SCX86488.1"/>
    <property type="molecule type" value="Genomic_DNA"/>
</dbReference>
<dbReference type="PANTHER" id="PTHR30363:SF19">
    <property type="entry name" value="HTH-TYPE TRANSCRIPTIONAL REPRESSOR CSQR"/>
    <property type="match status" value="1"/>
</dbReference>
<evidence type="ECO:0000256" key="1">
    <source>
        <dbReference type="ARBA" id="ARBA00023015"/>
    </source>
</evidence>
<dbReference type="SUPFAM" id="SSF100950">
    <property type="entry name" value="NagB/RpiA/CoA transferase-like"/>
    <property type="match status" value="1"/>
</dbReference>
<dbReference type="PRINTS" id="PR00037">
    <property type="entry name" value="HTHLACR"/>
</dbReference>
<sequence>MNYTGLTGNPRHDKLIALVISNGYISNEELASQLGVTTQTIRRDIRALSQQGLVSRHHGGAGKIPSLINTDFSIRETTHIEEKKLIAQAIADYIPDGSTIFITIGTTVEYIAKALENKNNIRIITNSLRVANSLYQNKNLEVITVGGIVRSHNSGIVSPDALTFISHFRADYLITSVGAIAEDGTLLDFDINEVSMVKAMKANSKKVIVALDRSKFFTSAAVELLNLKDVSDIFTDDLPPVSIVNMIKQHKVKLHIAKGEKTDIV</sequence>
<dbReference type="Pfam" id="PF08220">
    <property type="entry name" value="HTH_DeoR"/>
    <property type="match status" value="1"/>
</dbReference>
<evidence type="ECO:0000313" key="6">
    <source>
        <dbReference type="Proteomes" id="UP000199588"/>
    </source>
</evidence>
<dbReference type="Gene3D" id="1.10.10.10">
    <property type="entry name" value="Winged helix-like DNA-binding domain superfamily/Winged helix DNA-binding domain"/>
    <property type="match status" value="1"/>
</dbReference>
<dbReference type="PANTHER" id="PTHR30363">
    <property type="entry name" value="HTH-TYPE TRANSCRIPTIONAL REGULATOR SRLR-RELATED"/>
    <property type="match status" value="1"/>
</dbReference>
<dbReference type="Gene3D" id="3.40.50.1360">
    <property type="match status" value="1"/>
</dbReference>
<dbReference type="SUPFAM" id="SSF46785">
    <property type="entry name" value="Winged helix' DNA-binding domain"/>
    <property type="match status" value="1"/>
</dbReference>
<evidence type="ECO:0000313" key="5">
    <source>
        <dbReference type="EMBL" id="SCX86488.1"/>
    </source>
</evidence>
<keyword evidence="6" id="KW-1185">Reference proteome</keyword>
<name>A0A1G5B8K6_9PAST</name>
<dbReference type="Proteomes" id="UP000199588">
    <property type="component" value="Unassembled WGS sequence"/>
</dbReference>
<evidence type="ECO:0000256" key="3">
    <source>
        <dbReference type="ARBA" id="ARBA00023163"/>
    </source>
</evidence>
<dbReference type="PROSITE" id="PS00894">
    <property type="entry name" value="HTH_DEOR_1"/>
    <property type="match status" value="1"/>
</dbReference>
<dbReference type="InterPro" id="IPR018356">
    <property type="entry name" value="Tscrpt_reg_HTH_DeoR_CS"/>
</dbReference>
<evidence type="ECO:0000256" key="2">
    <source>
        <dbReference type="ARBA" id="ARBA00023125"/>
    </source>
</evidence>